<comment type="caution">
    <text evidence="7">The sequence shown here is derived from an EMBL/GenBank/DDBJ whole genome shotgun (WGS) entry which is preliminary data.</text>
</comment>
<keyword evidence="5" id="KW-0808">Transferase</keyword>
<evidence type="ECO:0000256" key="4">
    <source>
        <dbReference type="ARBA" id="ARBA00047317"/>
    </source>
</evidence>
<reference evidence="7" key="1">
    <citation type="submission" date="2021-04" db="EMBL/GenBank/DDBJ databases">
        <title>Pseudonocardia sp. nov., isolated from sandy soil of mangrove forest.</title>
        <authorList>
            <person name="Zan Z."/>
            <person name="Huang R."/>
            <person name="Liu W."/>
        </authorList>
    </citation>
    <scope>NUCLEOTIDE SEQUENCE</scope>
    <source>
        <strain evidence="7">S2-4</strain>
    </source>
</reference>
<dbReference type="PANTHER" id="PTHR10192:SF5">
    <property type="entry name" value="GEPHYRIN"/>
    <property type="match status" value="1"/>
</dbReference>
<evidence type="ECO:0000313" key="8">
    <source>
        <dbReference type="Proteomes" id="UP001165283"/>
    </source>
</evidence>
<evidence type="ECO:0000259" key="6">
    <source>
        <dbReference type="SMART" id="SM00852"/>
    </source>
</evidence>
<evidence type="ECO:0000256" key="1">
    <source>
        <dbReference type="ARBA" id="ARBA00002901"/>
    </source>
</evidence>
<dbReference type="InterPro" id="IPR036688">
    <property type="entry name" value="MoeA_C_domain_IV_sf"/>
</dbReference>
<sequence length="382" mass="38471">MTDRLSWDEARLCAYYAAAALPARSVPLDQALGGVLAEPLTAPVALPTADTSAMDGYAVRGAPPWRVVETADRSLEDGQACAVVTGAPVPKATDAVLPAEHAQRSGDLLRGRATPAAGMHVRPAGEECAAGDYLVATGTVAGPTVLGLAAALGHDTLRVHPTPAVRAVISGDELVDSGPPSPGRVRDAVGPMLPGLVAAAGGRWAGAVRVPDVPTVLRAALAQAHADVVLVTGASGQGPADHLRSVLAAAGAELLVDGVACRPGHPQTMARLPDGRLLVGLPGNPLAALVAFLTLAAAALAGLGGRELPELARLPAHDVRPHPTEHRIVPVRVRAGVARPVGYDGAAMLRGAAVADRLAVVSPADAASVRLLPDPGGSPWAS</sequence>
<dbReference type="Gene3D" id="2.170.190.11">
    <property type="entry name" value="Molybdopterin biosynthesis moea protein, domain 3"/>
    <property type="match status" value="1"/>
</dbReference>
<accession>A0ABT1ABC7</accession>
<feature type="domain" description="MoaB/Mog" evidence="6">
    <location>
        <begin position="166"/>
        <end position="302"/>
    </location>
</feature>
<evidence type="ECO:0000256" key="5">
    <source>
        <dbReference type="RuleBase" id="RU365090"/>
    </source>
</evidence>
<keyword evidence="5" id="KW-0460">Magnesium</keyword>
<protein>
    <recommendedName>
        <fullName evidence="5">Molybdopterin molybdenumtransferase</fullName>
        <ecNumber evidence="5">2.10.1.1</ecNumber>
    </recommendedName>
</protein>
<evidence type="ECO:0000313" key="7">
    <source>
        <dbReference type="EMBL" id="MCO1659944.1"/>
    </source>
</evidence>
<comment type="function">
    <text evidence="1 5">Catalyzes the insertion of molybdate into adenylated molybdopterin with the concomitant release of AMP.</text>
</comment>
<dbReference type="PANTHER" id="PTHR10192">
    <property type="entry name" value="MOLYBDOPTERIN BIOSYNTHESIS PROTEIN"/>
    <property type="match status" value="1"/>
</dbReference>
<dbReference type="RefSeq" id="WP_252445087.1">
    <property type="nucleotide sequence ID" value="NZ_JAGSOV010000073.1"/>
</dbReference>
<dbReference type="Gene3D" id="2.40.340.10">
    <property type="entry name" value="MoeA, C-terminal, domain IV"/>
    <property type="match status" value="1"/>
</dbReference>
<proteinExistence type="inferred from homology"/>
<evidence type="ECO:0000256" key="3">
    <source>
        <dbReference type="ARBA" id="ARBA00022505"/>
    </source>
</evidence>
<keyword evidence="8" id="KW-1185">Reference proteome</keyword>
<keyword evidence="3 5" id="KW-0500">Molybdenum</keyword>
<evidence type="ECO:0000256" key="2">
    <source>
        <dbReference type="ARBA" id="ARBA00010763"/>
    </source>
</evidence>
<dbReference type="InterPro" id="IPR005110">
    <property type="entry name" value="MoeA_linker/N"/>
</dbReference>
<dbReference type="SUPFAM" id="SSF63882">
    <property type="entry name" value="MoeA N-terminal region -like"/>
    <property type="match status" value="1"/>
</dbReference>
<dbReference type="Gene3D" id="3.40.980.10">
    <property type="entry name" value="MoaB/Mog-like domain"/>
    <property type="match status" value="1"/>
</dbReference>
<gene>
    <name evidence="7" type="ORF">KDL28_33275</name>
</gene>
<dbReference type="InterPro" id="IPR038987">
    <property type="entry name" value="MoeA-like"/>
</dbReference>
<keyword evidence="5" id="KW-0501">Molybdenum cofactor biosynthesis</keyword>
<comment type="cofactor">
    <cofactor evidence="5">
        <name>Mg(2+)</name>
        <dbReference type="ChEBI" id="CHEBI:18420"/>
    </cofactor>
</comment>
<dbReference type="SMART" id="SM00852">
    <property type="entry name" value="MoCF_biosynth"/>
    <property type="match status" value="1"/>
</dbReference>
<dbReference type="Gene3D" id="3.90.105.10">
    <property type="entry name" value="Molybdopterin biosynthesis moea protein, domain 2"/>
    <property type="match status" value="1"/>
</dbReference>
<comment type="catalytic activity">
    <reaction evidence="4">
        <text>adenylyl-molybdopterin + molybdate = Mo-molybdopterin + AMP + H(+)</text>
        <dbReference type="Rhea" id="RHEA:35047"/>
        <dbReference type="ChEBI" id="CHEBI:15378"/>
        <dbReference type="ChEBI" id="CHEBI:36264"/>
        <dbReference type="ChEBI" id="CHEBI:62727"/>
        <dbReference type="ChEBI" id="CHEBI:71302"/>
        <dbReference type="ChEBI" id="CHEBI:456215"/>
        <dbReference type="EC" id="2.10.1.1"/>
    </reaction>
</comment>
<name>A0ABT1ABC7_9PSEU</name>
<dbReference type="InterPro" id="IPR036135">
    <property type="entry name" value="MoeA_linker/N_sf"/>
</dbReference>
<dbReference type="SUPFAM" id="SSF53218">
    <property type="entry name" value="Molybdenum cofactor biosynthesis proteins"/>
    <property type="match status" value="1"/>
</dbReference>
<dbReference type="InterPro" id="IPR036425">
    <property type="entry name" value="MoaB/Mog-like_dom_sf"/>
</dbReference>
<dbReference type="EMBL" id="JAGSOV010000073">
    <property type="protein sequence ID" value="MCO1659944.1"/>
    <property type="molecule type" value="Genomic_DNA"/>
</dbReference>
<dbReference type="InterPro" id="IPR001453">
    <property type="entry name" value="MoaB/Mog_dom"/>
</dbReference>
<dbReference type="CDD" id="cd00887">
    <property type="entry name" value="MoeA"/>
    <property type="match status" value="1"/>
</dbReference>
<organism evidence="7 8">
    <name type="scientific">Pseudonocardia humida</name>
    <dbReference type="NCBI Taxonomy" id="2800819"/>
    <lineage>
        <taxon>Bacteria</taxon>
        <taxon>Bacillati</taxon>
        <taxon>Actinomycetota</taxon>
        <taxon>Actinomycetes</taxon>
        <taxon>Pseudonocardiales</taxon>
        <taxon>Pseudonocardiaceae</taxon>
        <taxon>Pseudonocardia</taxon>
    </lineage>
</organism>
<comment type="pathway">
    <text evidence="5">Cofactor biosynthesis; molybdopterin biosynthesis.</text>
</comment>
<comment type="similarity">
    <text evidence="2 5">Belongs to the MoeA family.</text>
</comment>
<dbReference type="Proteomes" id="UP001165283">
    <property type="component" value="Unassembled WGS sequence"/>
</dbReference>
<dbReference type="EC" id="2.10.1.1" evidence="5"/>
<keyword evidence="5" id="KW-0479">Metal-binding</keyword>
<dbReference type="Pfam" id="PF03453">
    <property type="entry name" value="MoeA_N"/>
    <property type="match status" value="1"/>
</dbReference>
<dbReference type="Pfam" id="PF00994">
    <property type="entry name" value="MoCF_biosynth"/>
    <property type="match status" value="1"/>
</dbReference>